<protein>
    <submittedName>
        <fullName evidence="3">Aste57867_8193 protein</fullName>
    </submittedName>
</protein>
<organism evidence="3 4">
    <name type="scientific">Aphanomyces stellatus</name>
    <dbReference type="NCBI Taxonomy" id="120398"/>
    <lineage>
        <taxon>Eukaryota</taxon>
        <taxon>Sar</taxon>
        <taxon>Stramenopiles</taxon>
        <taxon>Oomycota</taxon>
        <taxon>Saprolegniomycetes</taxon>
        <taxon>Saprolegniales</taxon>
        <taxon>Verrucalvaceae</taxon>
        <taxon>Aphanomyces</taxon>
    </lineage>
</organism>
<proteinExistence type="predicted"/>
<evidence type="ECO:0000313" key="3">
    <source>
        <dbReference type="EMBL" id="VFT85081.1"/>
    </source>
</evidence>
<evidence type="ECO:0000313" key="4">
    <source>
        <dbReference type="Proteomes" id="UP000332933"/>
    </source>
</evidence>
<reference evidence="3 4" key="1">
    <citation type="submission" date="2019-03" db="EMBL/GenBank/DDBJ databases">
        <authorList>
            <person name="Gaulin E."/>
            <person name="Dumas B."/>
        </authorList>
    </citation>
    <scope>NUCLEOTIDE SEQUENCE [LARGE SCALE GENOMIC DNA]</scope>
    <source>
        <strain evidence="3">CBS 568.67</strain>
    </source>
</reference>
<keyword evidence="1" id="KW-1133">Transmembrane helix</keyword>
<dbReference type="AlphaFoldDB" id="A0A485KJR5"/>
<gene>
    <name evidence="3" type="primary">Aste57867_8193</name>
    <name evidence="2" type="ORF">As57867_008162</name>
    <name evidence="3" type="ORF">ASTE57867_8193</name>
</gene>
<sequence length="113" mass="11666">MCSTQAPRCAVAGPNNSPLMCCATTAGCCSSGSALLDCCKPPPLTTLPGPMASTSSSSSSSGATTGWVFLAAFGVLLAFFVPWSAYKRYKRKRLANEASTDFVTAIETASAKR</sequence>
<dbReference type="Proteomes" id="UP000332933">
    <property type="component" value="Unassembled WGS sequence"/>
</dbReference>
<keyword evidence="4" id="KW-1185">Reference proteome</keyword>
<dbReference type="EMBL" id="VJMH01005093">
    <property type="protein sequence ID" value="KAF0701342.1"/>
    <property type="molecule type" value="Genomic_DNA"/>
</dbReference>
<evidence type="ECO:0000256" key="1">
    <source>
        <dbReference type="SAM" id="Phobius"/>
    </source>
</evidence>
<keyword evidence="1" id="KW-0472">Membrane</keyword>
<reference evidence="2" key="2">
    <citation type="submission" date="2019-06" db="EMBL/GenBank/DDBJ databases">
        <title>Genomics analysis of Aphanomyces spp. identifies a new class of oomycete effector associated with host adaptation.</title>
        <authorList>
            <person name="Gaulin E."/>
        </authorList>
    </citation>
    <scope>NUCLEOTIDE SEQUENCE</scope>
    <source>
        <strain evidence="2">CBS 578.67</strain>
    </source>
</reference>
<feature type="transmembrane region" description="Helical" evidence="1">
    <location>
        <begin position="66"/>
        <end position="86"/>
    </location>
</feature>
<dbReference type="EMBL" id="CAADRA010005114">
    <property type="protein sequence ID" value="VFT85081.1"/>
    <property type="molecule type" value="Genomic_DNA"/>
</dbReference>
<evidence type="ECO:0000313" key="2">
    <source>
        <dbReference type="EMBL" id="KAF0701342.1"/>
    </source>
</evidence>
<dbReference type="OrthoDB" id="79685at2759"/>
<name>A0A485KJR5_9STRA</name>
<accession>A0A485KJR5</accession>
<keyword evidence="1" id="KW-0812">Transmembrane</keyword>